<keyword evidence="2" id="KW-1185">Reference proteome</keyword>
<reference evidence="2" key="2">
    <citation type="journal article" date="2016" name="Sci. Rep.">
        <title>Dictyocaulus viviparus genome, variome and transcriptome elucidate lungworm biology and support future intervention.</title>
        <authorList>
            <person name="McNulty S.N."/>
            <person name="Strube C."/>
            <person name="Rosa B.A."/>
            <person name="Martin J.C."/>
            <person name="Tyagi R."/>
            <person name="Choi Y.J."/>
            <person name="Wang Q."/>
            <person name="Hallsworth Pepin K."/>
            <person name="Zhang X."/>
            <person name="Ozersky P."/>
            <person name="Wilson R.K."/>
            <person name="Sternberg P.W."/>
            <person name="Gasser R.B."/>
            <person name="Mitreva M."/>
        </authorList>
    </citation>
    <scope>NUCLEOTIDE SEQUENCE [LARGE SCALE GENOMIC DNA]</scope>
    <source>
        <strain evidence="2">HannoverDv2000</strain>
    </source>
</reference>
<organism evidence="1 2">
    <name type="scientific">Dictyocaulus viviparus</name>
    <name type="common">Bovine lungworm</name>
    <dbReference type="NCBI Taxonomy" id="29172"/>
    <lineage>
        <taxon>Eukaryota</taxon>
        <taxon>Metazoa</taxon>
        <taxon>Ecdysozoa</taxon>
        <taxon>Nematoda</taxon>
        <taxon>Chromadorea</taxon>
        <taxon>Rhabditida</taxon>
        <taxon>Rhabditina</taxon>
        <taxon>Rhabditomorpha</taxon>
        <taxon>Strongyloidea</taxon>
        <taxon>Metastrongylidae</taxon>
        <taxon>Dictyocaulus</taxon>
    </lineage>
</organism>
<proteinExistence type="predicted"/>
<evidence type="ECO:0000313" key="1">
    <source>
        <dbReference type="EMBL" id="KJH51756.1"/>
    </source>
</evidence>
<protein>
    <submittedName>
        <fullName evidence="1">Uncharacterized protein</fullName>
    </submittedName>
</protein>
<dbReference type="Proteomes" id="UP000053766">
    <property type="component" value="Unassembled WGS sequence"/>
</dbReference>
<name>A0A0D8YB32_DICVI</name>
<evidence type="ECO:0000313" key="2">
    <source>
        <dbReference type="Proteomes" id="UP000053766"/>
    </source>
</evidence>
<sequence length="93" mass="10928">MTRTMLYYHWNYLYKTRVRTEGRNKPKSSATFFIIQRYDTVFSVTSSPHPLLSHATKRGTHVKVTTLFLPTIATYIKRCYTTDLNISLLAVFF</sequence>
<dbReference type="AlphaFoldDB" id="A0A0D8YB32"/>
<gene>
    <name evidence="1" type="ORF">DICVIV_02067</name>
</gene>
<reference evidence="1 2" key="1">
    <citation type="submission" date="2013-11" db="EMBL/GenBank/DDBJ databases">
        <title>Draft genome of the bovine lungworm Dictyocaulus viviparus.</title>
        <authorList>
            <person name="Mitreva M."/>
        </authorList>
    </citation>
    <scope>NUCLEOTIDE SEQUENCE [LARGE SCALE GENOMIC DNA]</scope>
    <source>
        <strain evidence="1 2">HannoverDv2000</strain>
    </source>
</reference>
<dbReference type="EMBL" id="KN716177">
    <property type="protein sequence ID" value="KJH51756.1"/>
    <property type="molecule type" value="Genomic_DNA"/>
</dbReference>
<accession>A0A0D8YB32</accession>